<dbReference type="AlphaFoldDB" id="A0A813IGP9"/>
<proteinExistence type="predicted"/>
<feature type="region of interest" description="Disordered" evidence="1">
    <location>
        <begin position="227"/>
        <end position="267"/>
    </location>
</feature>
<comment type="caution">
    <text evidence="2">The sequence shown here is derived from an EMBL/GenBank/DDBJ whole genome shotgun (WGS) entry which is preliminary data.</text>
</comment>
<feature type="non-terminal residue" evidence="2">
    <location>
        <position position="1"/>
    </location>
</feature>
<evidence type="ECO:0000313" key="2">
    <source>
        <dbReference type="EMBL" id="CAE8649586.1"/>
    </source>
</evidence>
<dbReference type="Proteomes" id="UP000626109">
    <property type="component" value="Unassembled WGS sequence"/>
</dbReference>
<dbReference type="EMBL" id="CAJNNW010007904">
    <property type="protein sequence ID" value="CAE8649586.1"/>
    <property type="molecule type" value="Genomic_DNA"/>
</dbReference>
<sequence length="267" mass="30110">VLLHPALSTPGRQSLADVVPRDRILRFTAGLEDERARLSQRLEKLQRQDTQLRLICDQVSEKVRQLLEEDSVGVEARAIQQKQVHVQHDLLPELRALVPSAGAAPSSVLEDEKQSALMLESLANVCAEVRSSVSQLQGCWDCQHQSFVQRLREVSCVQSKVRYLERQAALLEEEVNAQSGYSQQLSRLQKMPKAYERALKEVARRRHFRVRPVPRLDERTAFSKCTRGDRATLMGKTGPKPKGEYAKQTEKAKDKNLLSAAGPPKSE</sequence>
<name>A0A813IGP9_POLGL</name>
<gene>
    <name evidence="2" type="ORF">PGLA2088_LOCUS7553</name>
</gene>
<protein>
    <submittedName>
        <fullName evidence="2">Uncharacterized protein</fullName>
    </submittedName>
</protein>
<accession>A0A813IGP9</accession>
<evidence type="ECO:0000313" key="3">
    <source>
        <dbReference type="Proteomes" id="UP000626109"/>
    </source>
</evidence>
<evidence type="ECO:0000256" key="1">
    <source>
        <dbReference type="SAM" id="MobiDB-lite"/>
    </source>
</evidence>
<feature type="compositionally biased region" description="Basic and acidic residues" evidence="1">
    <location>
        <begin position="241"/>
        <end position="256"/>
    </location>
</feature>
<reference evidence="2" key="1">
    <citation type="submission" date="2021-02" db="EMBL/GenBank/DDBJ databases">
        <authorList>
            <person name="Dougan E. K."/>
            <person name="Rhodes N."/>
            <person name="Thang M."/>
            <person name="Chan C."/>
        </authorList>
    </citation>
    <scope>NUCLEOTIDE SEQUENCE</scope>
</reference>
<organism evidence="2 3">
    <name type="scientific">Polarella glacialis</name>
    <name type="common">Dinoflagellate</name>
    <dbReference type="NCBI Taxonomy" id="89957"/>
    <lineage>
        <taxon>Eukaryota</taxon>
        <taxon>Sar</taxon>
        <taxon>Alveolata</taxon>
        <taxon>Dinophyceae</taxon>
        <taxon>Suessiales</taxon>
        <taxon>Suessiaceae</taxon>
        <taxon>Polarella</taxon>
    </lineage>
</organism>